<feature type="region of interest" description="Disordered" evidence="1">
    <location>
        <begin position="99"/>
        <end position="125"/>
    </location>
</feature>
<dbReference type="AlphaFoldDB" id="A0A9X0YHE4"/>
<feature type="compositionally biased region" description="Basic and acidic residues" evidence="1">
    <location>
        <begin position="108"/>
        <end position="119"/>
    </location>
</feature>
<keyword evidence="6" id="KW-1185">Reference proteome</keyword>
<gene>
    <name evidence="3" type="ORF">J2Z56_000122</name>
    <name evidence="4" type="ORF">J2Z57_000788</name>
</gene>
<keyword evidence="2" id="KW-0812">Transmembrane</keyword>
<evidence type="ECO:0000313" key="5">
    <source>
        <dbReference type="Proteomes" id="UP001138672"/>
    </source>
</evidence>
<evidence type="ECO:0000313" key="4">
    <source>
        <dbReference type="EMBL" id="MDQ0334361.1"/>
    </source>
</evidence>
<comment type="caution">
    <text evidence="3">The sequence shown here is derived from an EMBL/GenBank/DDBJ whole genome shotgun (WGS) entry which is preliminary data.</text>
</comment>
<dbReference type="Proteomes" id="UP001231587">
    <property type="component" value="Unassembled WGS sequence"/>
</dbReference>
<name>A0A9X0YHE4_9FLAO</name>
<accession>A0A9X0YHE4</accession>
<dbReference type="RefSeq" id="WP_057781063.1">
    <property type="nucleotide sequence ID" value="NZ_JAGGJQ010000001.1"/>
</dbReference>
<evidence type="ECO:0000256" key="1">
    <source>
        <dbReference type="SAM" id="MobiDB-lite"/>
    </source>
</evidence>
<proteinExistence type="predicted"/>
<dbReference type="Proteomes" id="UP001138672">
    <property type="component" value="Unassembled WGS sequence"/>
</dbReference>
<evidence type="ECO:0000256" key="2">
    <source>
        <dbReference type="SAM" id="Phobius"/>
    </source>
</evidence>
<keyword evidence="2" id="KW-1133">Transmembrane helix</keyword>
<dbReference type="EMBL" id="JAGGJQ010000001">
    <property type="protein sequence ID" value="MBP1838226.1"/>
    <property type="molecule type" value="Genomic_DNA"/>
</dbReference>
<evidence type="ECO:0000313" key="3">
    <source>
        <dbReference type="EMBL" id="MBP1838226.1"/>
    </source>
</evidence>
<organism evidence="3 5">
    <name type="scientific">Formosa algae</name>
    <dbReference type="NCBI Taxonomy" id="225843"/>
    <lineage>
        <taxon>Bacteria</taxon>
        <taxon>Pseudomonadati</taxon>
        <taxon>Bacteroidota</taxon>
        <taxon>Flavobacteriia</taxon>
        <taxon>Flavobacteriales</taxon>
        <taxon>Flavobacteriaceae</taxon>
        <taxon>Formosa</taxon>
    </lineage>
</organism>
<feature type="transmembrane region" description="Helical" evidence="2">
    <location>
        <begin position="45"/>
        <end position="65"/>
    </location>
</feature>
<dbReference type="EMBL" id="JAUSUU010000002">
    <property type="protein sequence ID" value="MDQ0334361.1"/>
    <property type="molecule type" value="Genomic_DNA"/>
</dbReference>
<keyword evidence="2" id="KW-0472">Membrane</keyword>
<protein>
    <submittedName>
        <fullName evidence="3">ABC-type Na+ efflux pump permease subunit</fullName>
    </submittedName>
</protein>
<reference evidence="3" key="1">
    <citation type="submission" date="2021-03" db="EMBL/GenBank/DDBJ databases">
        <title>Genomic Encyclopedia of Type Strains, Phase IV (KMG-IV): sequencing the most valuable type-strain genomes for metagenomic binning, comparative biology and taxonomic classification.</title>
        <authorList>
            <person name="Goeker M."/>
        </authorList>
    </citation>
    <scope>NUCLEOTIDE SEQUENCE</scope>
    <source>
        <strain evidence="3">DSM 15523</strain>
        <strain evidence="4 6">DSM 16476</strain>
    </source>
</reference>
<sequence>MAQNNIETDIKKSLEQRRLQPSAQAWTKLQSQLDGQDQKRSTNRYWYIGIAAGFIGILLIGTWMFKTNSSTHINVVDVESPVENIEKVTESFNTNSEEVVASSSNKADSVEPLKKDVSPKTKITPTSTAKQSTVIAEVLEEEHLIPKDTLSNTLIAQESIAVNDDYIEALLQQAEQQISTEKTLINAQHTVDADALLESVENDIEHSFREKVFDAVKSGFVKVKTAVVDRND</sequence>
<evidence type="ECO:0000313" key="6">
    <source>
        <dbReference type="Proteomes" id="UP001231587"/>
    </source>
</evidence>